<dbReference type="PANTHER" id="PTHR42781:SF4">
    <property type="entry name" value="SPERMIDINE_PUTRESCINE IMPORT ATP-BINDING PROTEIN POTA"/>
    <property type="match status" value="1"/>
</dbReference>
<organism evidence="6 7">
    <name type="scientific">Thauera aminoaromatica</name>
    <dbReference type="NCBI Taxonomy" id="164330"/>
    <lineage>
        <taxon>Bacteria</taxon>
        <taxon>Pseudomonadati</taxon>
        <taxon>Pseudomonadota</taxon>
        <taxon>Betaproteobacteria</taxon>
        <taxon>Rhodocyclales</taxon>
        <taxon>Zoogloeaceae</taxon>
        <taxon>Thauera</taxon>
    </lineage>
</organism>
<dbReference type="AlphaFoldDB" id="A0A5C7SG42"/>
<evidence type="ECO:0000256" key="1">
    <source>
        <dbReference type="ARBA" id="ARBA00022448"/>
    </source>
</evidence>
<dbReference type="EMBL" id="SSFD01000261">
    <property type="protein sequence ID" value="TXH81895.1"/>
    <property type="molecule type" value="Genomic_DNA"/>
</dbReference>
<evidence type="ECO:0000256" key="4">
    <source>
        <dbReference type="ARBA" id="ARBA00022840"/>
    </source>
</evidence>
<feature type="domain" description="ABC transporter" evidence="5">
    <location>
        <begin position="2"/>
        <end position="241"/>
    </location>
</feature>
<dbReference type="InterPro" id="IPR027417">
    <property type="entry name" value="P-loop_NTPase"/>
</dbReference>
<evidence type="ECO:0000313" key="6">
    <source>
        <dbReference type="EMBL" id="TXH81895.1"/>
    </source>
</evidence>
<dbReference type="InterPro" id="IPR050093">
    <property type="entry name" value="ABC_SmlMolc_Importer"/>
</dbReference>
<dbReference type="GO" id="GO:0016887">
    <property type="term" value="F:ATP hydrolysis activity"/>
    <property type="evidence" value="ECO:0007669"/>
    <property type="project" value="InterPro"/>
</dbReference>
<dbReference type="Gene3D" id="3.40.50.300">
    <property type="entry name" value="P-loop containing nucleotide triphosphate hydrolases"/>
    <property type="match status" value="1"/>
</dbReference>
<keyword evidence="4 6" id="KW-0067">ATP-binding</keyword>
<dbReference type="RefSeq" id="WP_276660390.1">
    <property type="nucleotide sequence ID" value="NZ_SSFD01000261.1"/>
</dbReference>
<dbReference type="Pfam" id="PF00005">
    <property type="entry name" value="ABC_tran"/>
    <property type="match status" value="1"/>
</dbReference>
<dbReference type="SUPFAM" id="SSF52540">
    <property type="entry name" value="P-loop containing nucleoside triphosphate hydrolases"/>
    <property type="match status" value="1"/>
</dbReference>
<evidence type="ECO:0000256" key="3">
    <source>
        <dbReference type="ARBA" id="ARBA00022741"/>
    </source>
</evidence>
<dbReference type="InterPro" id="IPR003439">
    <property type="entry name" value="ABC_transporter-like_ATP-bd"/>
</dbReference>
<gene>
    <name evidence="6" type="ORF">E6Q80_16440</name>
</gene>
<keyword evidence="1" id="KW-0813">Transport</keyword>
<accession>A0A5C7SG42</accession>
<keyword evidence="3" id="KW-0547">Nucleotide-binding</keyword>
<protein>
    <submittedName>
        <fullName evidence="6">ATP-binding cassette domain-containing protein</fullName>
    </submittedName>
</protein>
<comment type="caution">
    <text evidence="6">The sequence shown here is derived from an EMBL/GenBank/DDBJ whole genome shotgun (WGS) entry which is preliminary data.</text>
</comment>
<dbReference type="PANTHER" id="PTHR42781">
    <property type="entry name" value="SPERMIDINE/PUTRESCINE IMPORT ATP-BINDING PROTEIN POTA"/>
    <property type="match status" value="1"/>
</dbReference>
<keyword evidence="2" id="KW-1003">Cell membrane</keyword>
<evidence type="ECO:0000259" key="5">
    <source>
        <dbReference type="PROSITE" id="PS50893"/>
    </source>
</evidence>
<dbReference type="GO" id="GO:0005524">
    <property type="term" value="F:ATP binding"/>
    <property type="evidence" value="ECO:0007669"/>
    <property type="project" value="UniProtKB-KW"/>
</dbReference>
<evidence type="ECO:0000313" key="7">
    <source>
        <dbReference type="Proteomes" id="UP000321192"/>
    </source>
</evidence>
<evidence type="ECO:0000256" key="2">
    <source>
        <dbReference type="ARBA" id="ARBA00022475"/>
    </source>
</evidence>
<sequence>MQLDLDLRKTLNSGRRTFTLQVRLQSNSQRIVIVGPSGSGKSLTLKAIAGLLRPDAGYIRLDGRVLFDAAAGVHLPPQQREVAYVFQDYALFPHLTVRQNIAFSLAPGWLNPRPRHRDDTVEYWLDAFRLRALADQFPSELSGGQRQRTALARALVSRPRALLLDEPFSALDPALRVAMRDELDELQQRLQVPMVLITHDPEDAAVFGDHVLNLQDGRLEAIEPVHAMEVLAASPPRFDALSISRERCGRACRIDGSHPGSVFF</sequence>
<name>A0A5C7SG42_THASP</name>
<keyword evidence="2" id="KW-0472">Membrane</keyword>
<dbReference type="InterPro" id="IPR003593">
    <property type="entry name" value="AAA+_ATPase"/>
</dbReference>
<dbReference type="Proteomes" id="UP000321192">
    <property type="component" value="Unassembled WGS sequence"/>
</dbReference>
<dbReference type="SMART" id="SM00382">
    <property type="entry name" value="AAA"/>
    <property type="match status" value="1"/>
</dbReference>
<reference evidence="6 7" key="1">
    <citation type="submission" date="2018-09" db="EMBL/GenBank/DDBJ databases">
        <title>Metagenome Assembled Genomes from an Advanced Water Purification Facility.</title>
        <authorList>
            <person name="Stamps B.W."/>
            <person name="Spear J.R."/>
        </authorList>
    </citation>
    <scope>NUCLEOTIDE SEQUENCE [LARGE SCALE GENOMIC DNA]</scope>
    <source>
        <strain evidence="6">Bin_27_1</strain>
    </source>
</reference>
<dbReference type="PROSITE" id="PS50893">
    <property type="entry name" value="ABC_TRANSPORTER_2"/>
    <property type="match status" value="1"/>
</dbReference>
<proteinExistence type="predicted"/>